<keyword evidence="5" id="KW-1185">Reference proteome</keyword>
<gene>
    <name evidence="3" type="ORF">A8L58_10995</name>
    <name evidence="2" type="ORF">AXH35_09555</name>
</gene>
<dbReference type="AlphaFoldDB" id="A0AAC8YFI0"/>
<dbReference type="Proteomes" id="UP000075221">
    <property type="component" value="Chromosome"/>
</dbReference>
<accession>A0AAC8YFI0</accession>
<evidence type="ECO:0000259" key="1">
    <source>
        <dbReference type="Pfam" id="PF13274"/>
    </source>
</evidence>
<dbReference type="EMBL" id="CP014352">
    <property type="protein sequence ID" value="AMS05658.1"/>
    <property type="molecule type" value="Genomic_DNA"/>
</dbReference>
<name>A0AAC8YFI0_9ACTN</name>
<reference evidence="2 4" key="2">
    <citation type="submission" date="2016-02" db="EMBL/GenBank/DDBJ databases">
        <title>Complete Genome Sequence of Propionibacterium acidipropionici ATCC 55737.</title>
        <authorList>
            <person name="Luna Flores C.H."/>
            <person name="Nielsen L.K."/>
            <person name="Marcellin E."/>
        </authorList>
    </citation>
    <scope>NUCLEOTIDE SEQUENCE [LARGE SCALE GENOMIC DNA]</scope>
    <source>
        <strain evidence="2 4">ATCC 55737</strain>
    </source>
</reference>
<reference evidence="3 5" key="1">
    <citation type="journal article" date="2016" name="Plant Dis.">
        <title>Improved production of propionic acid using genome shuffling.</title>
        <authorList>
            <person name="Luna-Flores C.H."/>
            <person name="Palfreyman R.W."/>
            <person name="Kromer J.O."/>
            <person name="Nielsen L.K."/>
            <person name="Marcellin E."/>
        </authorList>
    </citation>
    <scope>NUCLEOTIDE SEQUENCE [LARGE SCALE GENOMIC DNA]</scope>
    <source>
        <strain evidence="3 5">F3E8</strain>
    </source>
</reference>
<evidence type="ECO:0000313" key="3">
    <source>
        <dbReference type="EMBL" id="AOZ47127.1"/>
    </source>
</evidence>
<dbReference type="Pfam" id="PF13274">
    <property type="entry name" value="SocA_Panacea"/>
    <property type="match status" value="1"/>
</dbReference>
<proteinExistence type="predicted"/>
<protein>
    <recommendedName>
        <fullName evidence="1">Antitoxin SocA-like Panacea domain-containing protein</fullName>
    </recommendedName>
</protein>
<dbReference type="Proteomes" id="UP000178666">
    <property type="component" value="Chromosome"/>
</dbReference>
<evidence type="ECO:0000313" key="5">
    <source>
        <dbReference type="Proteomes" id="UP000178666"/>
    </source>
</evidence>
<feature type="domain" description="Antitoxin SocA-like Panacea" evidence="1">
    <location>
        <begin position="49"/>
        <end position="90"/>
    </location>
</feature>
<sequence length="172" mass="19235">MSTMRYWGEKRKKASAAPEVTADAVADYLIDLDSQRPHPGVTPMKLHLLMYLAQGHHLASTGRRLFAEDMYAMDHGPVVPSQLGRFSGRRPIAGRRRRALPRMPWEVTGFLDRLWQAYRDLPAEELRTRVLSLAPWTCDGTVRIPDAELGEAFRALPAASRIAVGESVARAS</sequence>
<dbReference type="EMBL" id="CP015970">
    <property type="protein sequence ID" value="AOZ47127.1"/>
    <property type="molecule type" value="Genomic_DNA"/>
</dbReference>
<evidence type="ECO:0000313" key="4">
    <source>
        <dbReference type="Proteomes" id="UP000075221"/>
    </source>
</evidence>
<organism evidence="2 4">
    <name type="scientific">Acidipropionibacterium acidipropionici</name>
    <dbReference type="NCBI Taxonomy" id="1748"/>
    <lineage>
        <taxon>Bacteria</taxon>
        <taxon>Bacillati</taxon>
        <taxon>Actinomycetota</taxon>
        <taxon>Actinomycetes</taxon>
        <taxon>Propionibacteriales</taxon>
        <taxon>Propionibacteriaceae</taxon>
        <taxon>Acidipropionibacterium</taxon>
    </lineage>
</organism>
<dbReference type="InterPro" id="IPR025272">
    <property type="entry name" value="SocA_Panacea"/>
</dbReference>
<evidence type="ECO:0000313" key="2">
    <source>
        <dbReference type="EMBL" id="AMS05658.1"/>
    </source>
</evidence>